<keyword evidence="1" id="KW-0472">Membrane</keyword>
<keyword evidence="1" id="KW-0812">Transmembrane</keyword>
<proteinExistence type="predicted"/>
<name>A0A317JWB0_9ACTN</name>
<reference evidence="3" key="1">
    <citation type="submission" date="2018-05" db="EMBL/GenBank/DDBJ databases">
        <title>Micromonospora globispora sp. nov. and Micromonospora rugosa sp. nov., isolated from marine sediment.</title>
        <authorList>
            <person name="Carro L."/>
            <person name="Aysel V."/>
            <person name="Cetin D."/>
            <person name="Igual J.M."/>
            <person name="Klenk H.-P."/>
            <person name="Trujillo M.E."/>
            <person name="Sahin N."/>
        </authorList>
    </citation>
    <scope>NUCLEOTIDE SEQUENCE [LARGE SCALE GENOMIC DNA]</scope>
    <source>
        <strain evidence="3">S2904</strain>
    </source>
</reference>
<feature type="transmembrane region" description="Helical" evidence="1">
    <location>
        <begin position="44"/>
        <end position="63"/>
    </location>
</feature>
<keyword evidence="1" id="KW-1133">Transmembrane helix</keyword>
<sequence>MIAALADLFAWPEELPLVAMAIAVVVAGVLVWPNRVWREASLAVKAVALAAFLTSFFWAIAMFQAPRLTVLALHGEPVVATVVDHNVTHHTTRSGGYDVHCYRLQRTDGTPLFGDICRDWDDEFAVGERLTVLADPSGLIAPETPDEVADARFWQISGLVSLVITLALCWVSGGLVSHPGPVPLSGRPRGRLRSATG</sequence>
<gene>
    <name evidence="2" type="ORF">DLJ46_23250</name>
</gene>
<evidence type="ECO:0000313" key="2">
    <source>
        <dbReference type="EMBL" id="PWU44965.1"/>
    </source>
</evidence>
<evidence type="ECO:0000256" key="1">
    <source>
        <dbReference type="SAM" id="Phobius"/>
    </source>
</evidence>
<dbReference type="Proteomes" id="UP000245683">
    <property type="component" value="Unassembled WGS sequence"/>
</dbReference>
<evidence type="ECO:0008006" key="4">
    <source>
        <dbReference type="Google" id="ProtNLM"/>
    </source>
</evidence>
<accession>A0A317JWB0</accession>
<evidence type="ECO:0000313" key="3">
    <source>
        <dbReference type="Proteomes" id="UP000245683"/>
    </source>
</evidence>
<dbReference type="OrthoDB" id="3395477at2"/>
<feature type="transmembrane region" description="Helical" evidence="1">
    <location>
        <begin position="15"/>
        <end position="32"/>
    </location>
</feature>
<dbReference type="AlphaFoldDB" id="A0A317JWB0"/>
<organism evidence="2 3">
    <name type="scientific">Micromonospora globispora</name>
    <dbReference type="NCBI Taxonomy" id="1450148"/>
    <lineage>
        <taxon>Bacteria</taxon>
        <taxon>Bacillati</taxon>
        <taxon>Actinomycetota</taxon>
        <taxon>Actinomycetes</taxon>
        <taxon>Micromonosporales</taxon>
        <taxon>Micromonosporaceae</taxon>
        <taxon>Micromonospora</taxon>
    </lineage>
</organism>
<protein>
    <recommendedName>
        <fullName evidence="4">DUF3592 domain-containing protein</fullName>
    </recommendedName>
</protein>
<keyword evidence="3" id="KW-1185">Reference proteome</keyword>
<comment type="caution">
    <text evidence="2">The sequence shown here is derived from an EMBL/GenBank/DDBJ whole genome shotgun (WGS) entry which is preliminary data.</text>
</comment>
<dbReference type="RefSeq" id="WP_109946716.1">
    <property type="nucleotide sequence ID" value="NZ_QGSV01000275.1"/>
</dbReference>
<dbReference type="EMBL" id="QGSV01000275">
    <property type="protein sequence ID" value="PWU44965.1"/>
    <property type="molecule type" value="Genomic_DNA"/>
</dbReference>